<dbReference type="AlphaFoldDB" id="A0A971M273"/>
<comment type="similarity">
    <text evidence="9">Belongs to the binding-protein-dependent transport system permease family. LivHM subfamily.</text>
</comment>
<keyword evidence="4" id="KW-0997">Cell inner membrane</keyword>
<dbReference type="CDD" id="cd06582">
    <property type="entry name" value="TM_PBP1_LivH_like"/>
    <property type="match status" value="1"/>
</dbReference>
<feature type="transmembrane region" description="Helical" evidence="10">
    <location>
        <begin position="16"/>
        <end position="36"/>
    </location>
</feature>
<organism evidence="11 12">
    <name type="scientific">Syntrophorhabdus aromaticivorans</name>
    <dbReference type="NCBI Taxonomy" id="328301"/>
    <lineage>
        <taxon>Bacteria</taxon>
        <taxon>Pseudomonadati</taxon>
        <taxon>Thermodesulfobacteriota</taxon>
        <taxon>Syntrophorhabdia</taxon>
        <taxon>Syntrophorhabdales</taxon>
        <taxon>Syntrophorhabdaceae</taxon>
        <taxon>Syntrophorhabdus</taxon>
    </lineage>
</organism>
<evidence type="ECO:0000256" key="9">
    <source>
        <dbReference type="ARBA" id="ARBA00037998"/>
    </source>
</evidence>
<evidence type="ECO:0000313" key="12">
    <source>
        <dbReference type="Proteomes" id="UP000777265"/>
    </source>
</evidence>
<evidence type="ECO:0000256" key="8">
    <source>
        <dbReference type="ARBA" id="ARBA00023136"/>
    </source>
</evidence>
<dbReference type="GO" id="GO:1903806">
    <property type="term" value="P:L-isoleucine import across plasma membrane"/>
    <property type="evidence" value="ECO:0007669"/>
    <property type="project" value="TreeGrafter"/>
</dbReference>
<keyword evidence="3" id="KW-1003">Cell membrane</keyword>
<evidence type="ECO:0000256" key="1">
    <source>
        <dbReference type="ARBA" id="ARBA00004651"/>
    </source>
</evidence>
<evidence type="ECO:0000256" key="7">
    <source>
        <dbReference type="ARBA" id="ARBA00022989"/>
    </source>
</evidence>
<evidence type="ECO:0000256" key="6">
    <source>
        <dbReference type="ARBA" id="ARBA00022970"/>
    </source>
</evidence>
<feature type="transmembrane region" description="Helical" evidence="10">
    <location>
        <begin position="64"/>
        <end position="87"/>
    </location>
</feature>
<evidence type="ECO:0000256" key="4">
    <source>
        <dbReference type="ARBA" id="ARBA00022519"/>
    </source>
</evidence>
<accession>A0A971M273</accession>
<dbReference type="GO" id="GO:0005304">
    <property type="term" value="F:L-valine transmembrane transporter activity"/>
    <property type="evidence" value="ECO:0007669"/>
    <property type="project" value="TreeGrafter"/>
</dbReference>
<keyword evidence="8 10" id="KW-0472">Membrane</keyword>
<sequence>MEETVSYLLQQCINGLQLGAVYALIALGYTMVYGVLRLINFAHGDVFMLGAFIAYYLISKFNIPIYLVFAITMVCTAGAGFVIEKVAYKPLRNAPRISLLITAVGVSLFLEYFLSLKFLFTANYIGFPRPFEVEVYDLSLFTVTNIQLIIFAVTAVSLLLLFLLIYRTRYGKAMRAVSYDQEVASLMGINIDATISLTFIVGAALAGVGGILYSIAYPQINVFMGVMPGIKSFIAAVLGGIGIIHGAVLGGFVIGISEVFVSGFLSSTFRDGVIFIILFLVLLLKPSGIFGKRIEKV</sequence>
<reference evidence="11" key="1">
    <citation type="journal article" date="2020" name="Biotechnol. Biofuels">
        <title>New insights from the biogas microbiome by comprehensive genome-resolved metagenomics of nearly 1600 species originating from multiple anaerobic digesters.</title>
        <authorList>
            <person name="Campanaro S."/>
            <person name="Treu L."/>
            <person name="Rodriguez-R L.M."/>
            <person name="Kovalovszki A."/>
            <person name="Ziels R.M."/>
            <person name="Maus I."/>
            <person name="Zhu X."/>
            <person name="Kougias P.G."/>
            <person name="Basile A."/>
            <person name="Luo G."/>
            <person name="Schluter A."/>
            <person name="Konstantinidis K.T."/>
            <person name="Angelidaki I."/>
        </authorList>
    </citation>
    <scope>NUCLEOTIDE SEQUENCE</scope>
    <source>
        <strain evidence="11">AS06rmzACSIP_7</strain>
    </source>
</reference>
<dbReference type="EMBL" id="JAAYEE010000005">
    <property type="protein sequence ID" value="NLW33894.1"/>
    <property type="molecule type" value="Genomic_DNA"/>
</dbReference>
<comment type="caution">
    <text evidence="11">The sequence shown here is derived from an EMBL/GenBank/DDBJ whole genome shotgun (WGS) entry which is preliminary data.</text>
</comment>
<dbReference type="GO" id="GO:0042941">
    <property type="term" value="P:D-alanine transmembrane transport"/>
    <property type="evidence" value="ECO:0007669"/>
    <property type="project" value="TreeGrafter"/>
</dbReference>
<evidence type="ECO:0000256" key="3">
    <source>
        <dbReference type="ARBA" id="ARBA00022475"/>
    </source>
</evidence>
<dbReference type="PANTHER" id="PTHR11795">
    <property type="entry name" value="BRANCHED-CHAIN AMINO ACID TRANSPORT SYSTEM PERMEASE PROTEIN LIVH"/>
    <property type="match status" value="1"/>
</dbReference>
<keyword evidence="6" id="KW-0029">Amino-acid transport</keyword>
<dbReference type="InterPro" id="IPR001851">
    <property type="entry name" value="ABC_transp_permease"/>
</dbReference>
<feature type="transmembrane region" description="Helical" evidence="10">
    <location>
        <begin position="146"/>
        <end position="166"/>
    </location>
</feature>
<feature type="transmembrane region" description="Helical" evidence="10">
    <location>
        <begin position="233"/>
        <end position="261"/>
    </location>
</feature>
<evidence type="ECO:0000256" key="10">
    <source>
        <dbReference type="SAM" id="Phobius"/>
    </source>
</evidence>
<protein>
    <submittedName>
        <fullName evidence="11">Branched-chain amino acid ABC transporter permease</fullName>
    </submittedName>
</protein>
<name>A0A971M273_9BACT</name>
<dbReference type="GO" id="GO:0015808">
    <property type="term" value="P:L-alanine transport"/>
    <property type="evidence" value="ECO:0007669"/>
    <property type="project" value="TreeGrafter"/>
</dbReference>
<feature type="transmembrane region" description="Helical" evidence="10">
    <location>
        <begin position="99"/>
        <end position="126"/>
    </location>
</feature>
<dbReference type="PANTHER" id="PTHR11795:SF371">
    <property type="entry name" value="HIGH-AFFINITY BRANCHED-CHAIN AMINO ACID TRANSPORT SYSTEM PERMEASE PROTEIN LIVH"/>
    <property type="match status" value="1"/>
</dbReference>
<dbReference type="GO" id="GO:0015192">
    <property type="term" value="F:L-phenylalanine transmembrane transporter activity"/>
    <property type="evidence" value="ECO:0007669"/>
    <property type="project" value="TreeGrafter"/>
</dbReference>
<proteinExistence type="inferred from homology"/>
<dbReference type="Proteomes" id="UP000777265">
    <property type="component" value="Unassembled WGS sequence"/>
</dbReference>
<dbReference type="Pfam" id="PF02653">
    <property type="entry name" value="BPD_transp_2"/>
    <property type="match status" value="1"/>
</dbReference>
<evidence type="ECO:0000313" key="11">
    <source>
        <dbReference type="EMBL" id="NLW33894.1"/>
    </source>
</evidence>
<keyword evidence="5 10" id="KW-0812">Transmembrane</keyword>
<feature type="transmembrane region" description="Helical" evidence="10">
    <location>
        <begin position="187"/>
        <end position="213"/>
    </location>
</feature>
<keyword evidence="2" id="KW-0813">Transport</keyword>
<gene>
    <name evidence="11" type="ORF">GXY80_00230</name>
</gene>
<evidence type="ECO:0000256" key="5">
    <source>
        <dbReference type="ARBA" id="ARBA00022692"/>
    </source>
</evidence>
<keyword evidence="7 10" id="KW-1133">Transmembrane helix</keyword>
<dbReference type="InterPro" id="IPR052157">
    <property type="entry name" value="BCAA_transport_permease"/>
</dbReference>
<evidence type="ECO:0000256" key="2">
    <source>
        <dbReference type="ARBA" id="ARBA00022448"/>
    </source>
</evidence>
<comment type="subcellular location">
    <subcellularLocation>
        <location evidence="1">Cell membrane</location>
        <topology evidence="1">Multi-pass membrane protein</topology>
    </subcellularLocation>
</comment>
<reference evidence="11" key="2">
    <citation type="submission" date="2020-01" db="EMBL/GenBank/DDBJ databases">
        <authorList>
            <person name="Campanaro S."/>
        </authorList>
    </citation>
    <scope>NUCLEOTIDE SEQUENCE</scope>
    <source>
        <strain evidence="11">AS06rmzACSIP_7</strain>
    </source>
</reference>
<dbReference type="GO" id="GO:0015190">
    <property type="term" value="F:L-leucine transmembrane transporter activity"/>
    <property type="evidence" value="ECO:0007669"/>
    <property type="project" value="TreeGrafter"/>
</dbReference>
<dbReference type="GO" id="GO:0005886">
    <property type="term" value="C:plasma membrane"/>
    <property type="evidence" value="ECO:0007669"/>
    <property type="project" value="UniProtKB-SubCell"/>
</dbReference>
<dbReference type="GO" id="GO:0015188">
    <property type="term" value="F:L-isoleucine transmembrane transporter activity"/>
    <property type="evidence" value="ECO:0007669"/>
    <property type="project" value="TreeGrafter"/>
</dbReference>